<dbReference type="InterPro" id="IPR016181">
    <property type="entry name" value="Acyl_CoA_acyltransferase"/>
</dbReference>
<dbReference type="Pfam" id="PF00583">
    <property type="entry name" value="Acetyltransf_1"/>
    <property type="match status" value="1"/>
</dbReference>
<evidence type="ECO:0000313" key="4">
    <source>
        <dbReference type="Proteomes" id="UP000462435"/>
    </source>
</evidence>
<name>A0A7V8FX58_9BURK</name>
<reference evidence="4" key="1">
    <citation type="journal article" date="2020" name="MBio">
        <title>Horizontal gene transfer to a defensive symbiont with a reduced genome amongst a multipartite beetle microbiome.</title>
        <authorList>
            <person name="Waterworth S.C."/>
            <person name="Florez L.V."/>
            <person name="Rees E.R."/>
            <person name="Hertweck C."/>
            <person name="Kaltenpoth M."/>
            <person name="Kwan J.C."/>
        </authorList>
    </citation>
    <scope>NUCLEOTIDE SEQUENCE [LARGE SCALE GENOMIC DNA]</scope>
</reference>
<dbReference type="Gene3D" id="3.40.630.30">
    <property type="match status" value="1"/>
</dbReference>
<dbReference type="InterPro" id="IPR000182">
    <property type="entry name" value="GNAT_dom"/>
</dbReference>
<dbReference type="PANTHER" id="PTHR13947:SF37">
    <property type="entry name" value="LD18367P"/>
    <property type="match status" value="1"/>
</dbReference>
<evidence type="ECO:0000313" key="3">
    <source>
        <dbReference type="EMBL" id="KAF1043816.1"/>
    </source>
</evidence>
<dbReference type="PANTHER" id="PTHR13947">
    <property type="entry name" value="GNAT FAMILY N-ACETYLTRANSFERASE"/>
    <property type="match status" value="1"/>
</dbReference>
<feature type="domain" description="N-acetyltransferase" evidence="2">
    <location>
        <begin position="2"/>
        <end position="154"/>
    </location>
</feature>
<sequence>MIEIQAFSPEHAAGVVDVILPIQQQEFEIPITLEGQPDLNDIPGFYQKGNGNFWVALEGGKVVGTVSLLDIGNQQVALRKMFVAATHRGKEHGTAGRLLDGAVAWAKQKGVTQIYLGTTAKFLAAHRFYEKNGFRLVEKSTLPAAFPVMVVDTRFYALDCA</sequence>
<accession>A0A7V8FX58</accession>
<proteinExistence type="predicted"/>
<dbReference type="AlphaFoldDB" id="A0A7V8FX58"/>
<dbReference type="CDD" id="cd04301">
    <property type="entry name" value="NAT_SF"/>
    <property type="match status" value="1"/>
</dbReference>
<dbReference type="PROSITE" id="PS51186">
    <property type="entry name" value="GNAT"/>
    <property type="match status" value="1"/>
</dbReference>
<comment type="caution">
    <text evidence="3">The sequence shown here is derived from an EMBL/GenBank/DDBJ whole genome shotgun (WGS) entry which is preliminary data.</text>
</comment>
<dbReference type="SUPFAM" id="SSF55729">
    <property type="entry name" value="Acyl-CoA N-acyltransferases (Nat)"/>
    <property type="match status" value="1"/>
</dbReference>
<dbReference type="EMBL" id="WNDX01000053">
    <property type="protein sequence ID" value="KAF1043816.1"/>
    <property type="molecule type" value="Genomic_DNA"/>
</dbReference>
<dbReference type="Proteomes" id="UP000462435">
    <property type="component" value="Unassembled WGS sequence"/>
</dbReference>
<evidence type="ECO:0000256" key="1">
    <source>
        <dbReference type="ARBA" id="ARBA00022679"/>
    </source>
</evidence>
<dbReference type="InterPro" id="IPR050769">
    <property type="entry name" value="NAT_camello-type"/>
</dbReference>
<evidence type="ECO:0000259" key="2">
    <source>
        <dbReference type="PROSITE" id="PS51186"/>
    </source>
</evidence>
<gene>
    <name evidence="3" type="primary">wecD</name>
    <name evidence="3" type="ORF">GAK35_02043</name>
</gene>
<organism evidence="3 4">
    <name type="scientific">Herbaspirillum frisingense</name>
    <dbReference type="NCBI Taxonomy" id="92645"/>
    <lineage>
        <taxon>Bacteria</taxon>
        <taxon>Pseudomonadati</taxon>
        <taxon>Pseudomonadota</taxon>
        <taxon>Betaproteobacteria</taxon>
        <taxon>Burkholderiales</taxon>
        <taxon>Oxalobacteraceae</taxon>
        <taxon>Herbaspirillum</taxon>
    </lineage>
</organism>
<keyword evidence="1 3" id="KW-0808">Transferase</keyword>
<dbReference type="GO" id="GO:0008080">
    <property type="term" value="F:N-acetyltransferase activity"/>
    <property type="evidence" value="ECO:0007669"/>
    <property type="project" value="InterPro"/>
</dbReference>
<protein>
    <submittedName>
        <fullName evidence="3">dTDP-fucosamine acetyltransferase</fullName>
    </submittedName>
</protein>